<accession>A0A1C7MWB7</accession>
<dbReference type="InParanoid" id="A0A1C7MWB7"/>
<sequence>MLQFWSDWKRKENKHDGMNPNGRSMMRSCSISSDHFSPSNWDMDWNRPKQTLSFKDDYVSFPSLDPPDHALPCSS</sequence>
<evidence type="ECO:0000256" key="1">
    <source>
        <dbReference type="SAM" id="MobiDB-lite"/>
    </source>
</evidence>
<dbReference type="AlphaFoldDB" id="A0A1C7MWB7"/>
<feature type="compositionally biased region" description="Basic and acidic residues" evidence="1">
    <location>
        <begin position="7"/>
        <end position="17"/>
    </location>
</feature>
<gene>
    <name evidence="3" type="ORF">A0J61_10768</name>
    <name evidence="2" type="ORF">A0J61_10854</name>
</gene>
<name>A0A1C7MWB7_9FUNG</name>
<dbReference type="Proteomes" id="UP000093000">
    <property type="component" value="Unassembled WGS sequence"/>
</dbReference>
<protein>
    <submittedName>
        <fullName evidence="2">Uncharacterized protein</fullName>
    </submittedName>
</protein>
<keyword evidence="4" id="KW-1185">Reference proteome</keyword>
<dbReference type="OrthoDB" id="2234754at2759"/>
<proteinExistence type="predicted"/>
<feature type="region of interest" description="Disordered" evidence="1">
    <location>
        <begin position="1"/>
        <end position="29"/>
    </location>
</feature>
<evidence type="ECO:0000313" key="4">
    <source>
        <dbReference type="Proteomes" id="UP000093000"/>
    </source>
</evidence>
<evidence type="ECO:0000313" key="2">
    <source>
        <dbReference type="EMBL" id="OBZ81097.1"/>
    </source>
</evidence>
<dbReference type="EMBL" id="LUGH01001449">
    <property type="protein sequence ID" value="OBZ81097.1"/>
    <property type="molecule type" value="Genomic_DNA"/>
</dbReference>
<organism evidence="2 4">
    <name type="scientific">Choanephora cucurbitarum</name>
    <dbReference type="NCBI Taxonomy" id="101091"/>
    <lineage>
        <taxon>Eukaryota</taxon>
        <taxon>Fungi</taxon>
        <taxon>Fungi incertae sedis</taxon>
        <taxon>Mucoromycota</taxon>
        <taxon>Mucoromycotina</taxon>
        <taxon>Mucoromycetes</taxon>
        <taxon>Mucorales</taxon>
        <taxon>Mucorineae</taxon>
        <taxon>Choanephoraceae</taxon>
        <taxon>Choanephoroideae</taxon>
        <taxon>Choanephora</taxon>
    </lineage>
</organism>
<comment type="caution">
    <text evidence="2">The sequence shown here is derived from an EMBL/GenBank/DDBJ whole genome shotgun (WGS) entry which is preliminary data.</text>
</comment>
<reference evidence="2 4" key="1">
    <citation type="submission" date="2016-03" db="EMBL/GenBank/DDBJ databases">
        <title>Choanephora cucurbitarum.</title>
        <authorList>
            <person name="Min B."/>
            <person name="Park H."/>
            <person name="Park J.-H."/>
            <person name="Shin H.-D."/>
            <person name="Choi I.-G."/>
        </authorList>
    </citation>
    <scope>NUCLEOTIDE SEQUENCE [LARGE SCALE GENOMIC DNA]</scope>
    <source>
        <strain evidence="2 4">KUS-F28377</strain>
    </source>
</reference>
<dbReference type="EMBL" id="LUGH01001378">
    <property type="protein sequence ID" value="OBZ81183.1"/>
    <property type="molecule type" value="Genomic_DNA"/>
</dbReference>
<evidence type="ECO:0000313" key="3">
    <source>
        <dbReference type="EMBL" id="OBZ81183.1"/>
    </source>
</evidence>